<reference evidence="1 2" key="1">
    <citation type="submission" date="2015-08" db="EMBL/GenBank/DDBJ databases">
        <title>Next Generation Sequencing and Analysis of the Genome of Puccinia sorghi L Schw, the Causal Agent of Maize Common Rust.</title>
        <authorList>
            <person name="Rochi L."/>
            <person name="Burguener G."/>
            <person name="Darino M."/>
            <person name="Turjanski A."/>
            <person name="Kreff E."/>
            <person name="Dieguez M.J."/>
            <person name="Sacco F."/>
        </authorList>
    </citation>
    <scope>NUCLEOTIDE SEQUENCE [LARGE SCALE GENOMIC DNA]</scope>
    <source>
        <strain evidence="1 2">RO10H11247</strain>
    </source>
</reference>
<evidence type="ECO:0000313" key="1">
    <source>
        <dbReference type="EMBL" id="KNZ56117.1"/>
    </source>
</evidence>
<keyword evidence="2" id="KW-1185">Reference proteome</keyword>
<comment type="caution">
    <text evidence="1">The sequence shown here is derived from an EMBL/GenBank/DDBJ whole genome shotgun (WGS) entry which is preliminary data.</text>
</comment>
<dbReference type="EMBL" id="LAVV01007385">
    <property type="protein sequence ID" value="KNZ56117.1"/>
    <property type="molecule type" value="Genomic_DNA"/>
</dbReference>
<gene>
    <name evidence="1" type="ORF">VP01_2494g3</name>
</gene>
<evidence type="ECO:0000313" key="2">
    <source>
        <dbReference type="Proteomes" id="UP000037035"/>
    </source>
</evidence>
<organism evidence="1 2">
    <name type="scientific">Puccinia sorghi</name>
    <dbReference type="NCBI Taxonomy" id="27349"/>
    <lineage>
        <taxon>Eukaryota</taxon>
        <taxon>Fungi</taxon>
        <taxon>Dikarya</taxon>
        <taxon>Basidiomycota</taxon>
        <taxon>Pucciniomycotina</taxon>
        <taxon>Pucciniomycetes</taxon>
        <taxon>Pucciniales</taxon>
        <taxon>Pucciniaceae</taxon>
        <taxon>Puccinia</taxon>
    </lineage>
</organism>
<name>A0A0L6V6E3_9BASI</name>
<sequence>MPMALFFQFPPPFPISSCLNTLKIQAFIKKQIFNLSLASITAGSNTHFSRCIHSFCRLLLQIHHDPSQPSTWQLTPPPSLIDLVNSIPEEMALLPLNNHLNPAISHQQPHTSIPSTYLDIFLEDLAQMNFKHPFLWPKAWKSHWNQRLAKIILKHWNTAHSPGAFFTFSLLVIRQHTLKEYLCSLQMVLWGRQQKLTKLRNQSGEKQFIISPMDLSPKQANLFEEPLFSSDTEHKTNGEIKSIQCSWRSPLFTDLAHQLDEL</sequence>
<accession>A0A0L6V6E3</accession>
<protein>
    <submittedName>
        <fullName evidence="1">Uncharacterized protein</fullName>
    </submittedName>
</protein>
<proteinExistence type="predicted"/>
<dbReference type="VEuPathDB" id="FungiDB:VP01_2494g3"/>
<dbReference type="Proteomes" id="UP000037035">
    <property type="component" value="Unassembled WGS sequence"/>
</dbReference>
<dbReference type="AlphaFoldDB" id="A0A0L6V6E3"/>